<dbReference type="OrthoDB" id="9793321at2"/>
<evidence type="ECO:0000259" key="9">
    <source>
        <dbReference type="PROSITE" id="PS51755"/>
    </source>
</evidence>
<dbReference type="PANTHER" id="PTHR48111">
    <property type="entry name" value="REGULATOR OF RPOS"/>
    <property type="match status" value="1"/>
</dbReference>
<dbReference type="InterPro" id="IPR039420">
    <property type="entry name" value="WalR-like"/>
</dbReference>
<evidence type="ECO:0000256" key="2">
    <source>
        <dbReference type="ARBA" id="ARBA00023012"/>
    </source>
</evidence>
<proteinExistence type="predicted"/>
<evidence type="ECO:0000256" key="7">
    <source>
        <dbReference type="PROSITE-ProRule" id="PRU01091"/>
    </source>
</evidence>
<dbReference type="PROSITE" id="PS50110">
    <property type="entry name" value="RESPONSE_REGULATORY"/>
    <property type="match status" value="1"/>
</dbReference>
<dbReference type="SUPFAM" id="SSF46894">
    <property type="entry name" value="C-terminal effector domain of the bipartite response regulators"/>
    <property type="match status" value="1"/>
</dbReference>
<evidence type="ECO:0000256" key="3">
    <source>
        <dbReference type="ARBA" id="ARBA00023015"/>
    </source>
</evidence>
<dbReference type="Proteomes" id="UP000237968">
    <property type="component" value="Unassembled WGS sequence"/>
</dbReference>
<dbReference type="InterPro" id="IPR016032">
    <property type="entry name" value="Sig_transdc_resp-reg_C-effctor"/>
</dbReference>
<protein>
    <submittedName>
        <fullName evidence="10">Response regulator ArlR</fullName>
    </submittedName>
</protein>
<dbReference type="SUPFAM" id="SSF52172">
    <property type="entry name" value="CheY-like"/>
    <property type="match status" value="1"/>
</dbReference>
<dbReference type="GO" id="GO:0032993">
    <property type="term" value="C:protein-DNA complex"/>
    <property type="evidence" value="ECO:0007669"/>
    <property type="project" value="TreeGrafter"/>
</dbReference>
<dbReference type="Gene3D" id="3.40.50.2300">
    <property type="match status" value="1"/>
</dbReference>
<dbReference type="CDD" id="cd00383">
    <property type="entry name" value="trans_reg_C"/>
    <property type="match status" value="1"/>
</dbReference>
<dbReference type="RefSeq" id="WP_106394874.1">
    <property type="nucleotide sequence ID" value="NZ_PVNK01000248.1"/>
</dbReference>
<dbReference type="GO" id="GO:0006355">
    <property type="term" value="P:regulation of DNA-templated transcription"/>
    <property type="evidence" value="ECO:0007669"/>
    <property type="project" value="InterPro"/>
</dbReference>
<dbReference type="InterPro" id="IPR036388">
    <property type="entry name" value="WH-like_DNA-bd_sf"/>
</dbReference>
<evidence type="ECO:0000259" key="8">
    <source>
        <dbReference type="PROSITE" id="PS50110"/>
    </source>
</evidence>
<accession>A0A2S9XEN5</accession>
<dbReference type="InterPro" id="IPR001867">
    <property type="entry name" value="OmpR/PhoB-type_DNA-bd"/>
</dbReference>
<dbReference type="SMART" id="SM00448">
    <property type="entry name" value="REC"/>
    <property type="match status" value="1"/>
</dbReference>
<feature type="domain" description="OmpR/PhoB-type" evidence="9">
    <location>
        <begin position="134"/>
        <end position="230"/>
    </location>
</feature>
<dbReference type="Gene3D" id="1.10.10.10">
    <property type="entry name" value="Winged helix-like DNA-binding domain superfamily/Winged helix DNA-binding domain"/>
    <property type="match status" value="1"/>
</dbReference>
<comment type="caution">
    <text evidence="10">The sequence shown here is derived from an EMBL/GenBank/DDBJ whole genome shotgun (WGS) entry which is preliminary data.</text>
</comment>
<dbReference type="SMART" id="SM00862">
    <property type="entry name" value="Trans_reg_C"/>
    <property type="match status" value="1"/>
</dbReference>
<sequence>MLASFDAPIQVLMVEDDERLAQLTERYLSKRGVMTTRVDDGEQAIAAASKHHYDVVLLDLMLPGVDGLTVCEAIRERGDVPIIMVSARTSDDDRVLGLDRGADDYVAKPFNPRELLARIHALVRRERGQVGPARRRLAVGQLSLDPRRMQAELGGAALSLTAYEFRLLYALAEHSGRPLSRERLLDRVHLGKAEEAFARSIDVHVSRLRRKLGVPGMLQTVRGRGYMLLNDAAEAEAWSE</sequence>
<feature type="DNA-binding region" description="OmpR/PhoB-type" evidence="7">
    <location>
        <begin position="134"/>
        <end position="230"/>
    </location>
</feature>
<dbReference type="Gene3D" id="6.10.250.690">
    <property type="match status" value="1"/>
</dbReference>
<keyword evidence="1 6" id="KW-0597">Phosphoprotein</keyword>
<dbReference type="PANTHER" id="PTHR48111:SF4">
    <property type="entry name" value="DNA-BINDING DUAL TRANSCRIPTIONAL REGULATOR OMPR"/>
    <property type="match status" value="1"/>
</dbReference>
<dbReference type="GO" id="GO:0005829">
    <property type="term" value="C:cytosol"/>
    <property type="evidence" value="ECO:0007669"/>
    <property type="project" value="TreeGrafter"/>
</dbReference>
<name>A0A2S9XEN5_9BACT</name>
<evidence type="ECO:0000256" key="1">
    <source>
        <dbReference type="ARBA" id="ARBA00022553"/>
    </source>
</evidence>
<dbReference type="Pfam" id="PF00072">
    <property type="entry name" value="Response_reg"/>
    <property type="match status" value="1"/>
</dbReference>
<dbReference type="EMBL" id="PVNK01000248">
    <property type="protein sequence ID" value="PRP91307.1"/>
    <property type="molecule type" value="Genomic_DNA"/>
</dbReference>
<dbReference type="InterPro" id="IPR011006">
    <property type="entry name" value="CheY-like_superfamily"/>
</dbReference>
<dbReference type="InterPro" id="IPR001789">
    <property type="entry name" value="Sig_transdc_resp-reg_receiver"/>
</dbReference>
<evidence type="ECO:0000313" key="11">
    <source>
        <dbReference type="Proteomes" id="UP000237968"/>
    </source>
</evidence>
<dbReference type="CDD" id="cd17574">
    <property type="entry name" value="REC_OmpR"/>
    <property type="match status" value="1"/>
</dbReference>
<keyword evidence="5" id="KW-0804">Transcription</keyword>
<keyword evidence="11" id="KW-1185">Reference proteome</keyword>
<dbReference type="GO" id="GO:0000156">
    <property type="term" value="F:phosphorelay response regulator activity"/>
    <property type="evidence" value="ECO:0007669"/>
    <property type="project" value="TreeGrafter"/>
</dbReference>
<evidence type="ECO:0000256" key="4">
    <source>
        <dbReference type="ARBA" id="ARBA00023125"/>
    </source>
</evidence>
<feature type="domain" description="Response regulatory" evidence="8">
    <location>
        <begin position="10"/>
        <end position="123"/>
    </location>
</feature>
<evidence type="ECO:0000313" key="10">
    <source>
        <dbReference type="EMBL" id="PRP91307.1"/>
    </source>
</evidence>
<dbReference type="Pfam" id="PF00486">
    <property type="entry name" value="Trans_reg_C"/>
    <property type="match status" value="1"/>
</dbReference>
<keyword evidence="3" id="KW-0805">Transcription regulation</keyword>
<dbReference type="PROSITE" id="PS51755">
    <property type="entry name" value="OMPR_PHOB"/>
    <property type="match status" value="1"/>
</dbReference>
<gene>
    <name evidence="10" type="primary">arlR_1</name>
    <name evidence="10" type="ORF">ENSA5_56560</name>
</gene>
<feature type="modified residue" description="4-aspartylphosphate" evidence="6">
    <location>
        <position position="59"/>
    </location>
</feature>
<dbReference type="GO" id="GO:0000976">
    <property type="term" value="F:transcription cis-regulatory region binding"/>
    <property type="evidence" value="ECO:0007669"/>
    <property type="project" value="TreeGrafter"/>
</dbReference>
<dbReference type="AlphaFoldDB" id="A0A2S9XEN5"/>
<reference evidence="10 11" key="1">
    <citation type="submission" date="2018-03" db="EMBL/GenBank/DDBJ databases">
        <title>Draft Genome Sequences of the Obligatory Marine Myxobacteria Enhygromyxa salina SWB005.</title>
        <authorList>
            <person name="Poehlein A."/>
            <person name="Moghaddam J.A."/>
            <person name="Harms H."/>
            <person name="Alanjari M."/>
            <person name="Koenig G.M."/>
            <person name="Daniel R."/>
            <person name="Schaeberle T.F."/>
        </authorList>
    </citation>
    <scope>NUCLEOTIDE SEQUENCE [LARGE SCALE GENOMIC DNA]</scope>
    <source>
        <strain evidence="10 11">SWB005</strain>
    </source>
</reference>
<evidence type="ECO:0000256" key="6">
    <source>
        <dbReference type="PROSITE-ProRule" id="PRU00169"/>
    </source>
</evidence>
<keyword evidence="2" id="KW-0902">Two-component regulatory system</keyword>
<organism evidence="10 11">
    <name type="scientific">Enhygromyxa salina</name>
    <dbReference type="NCBI Taxonomy" id="215803"/>
    <lineage>
        <taxon>Bacteria</taxon>
        <taxon>Pseudomonadati</taxon>
        <taxon>Myxococcota</taxon>
        <taxon>Polyangia</taxon>
        <taxon>Nannocystales</taxon>
        <taxon>Nannocystaceae</taxon>
        <taxon>Enhygromyxa</taxon>
    </lineage>
</organism>
<dbReference type="FunFam" id="3.40.50.2300:FF:000001">
    <property type="entry name" value="DNA-binding response regulator PhoB"/>
    <property type="match status" value="1"/>
</dbReference>
<evidence type="ECO:0000256" key="5">
    <source>
        <dbReference type="ARBA" id="ARBA00023163"/>
    </source>
</evidence>
<keyword evidence="4 7" id="KW-0238">DNA-binding</keyword>